<keyword evidence="2" id="KW-1185">Reference proteome</keyword>
<sequence>MNTNDTNAQPQAQPASLAAIAWLFARCLLWNQLEFSAREVQQAQEQILALLHNCGDARKGFKAFCQRVLLAQQYLSRSGRRYLPLPTQWLHPGNEQGFAGTRNWLRRIEAARTPLPCQRQELKAMAEAVLEMHEEPCSANYQYWRSYFIQVGEPRLLELFQQYLAALQWDHQ</sequence>
<protein>
    <submittedName>
        <fullName evidence="1">Uncharacterized protein</fullName>
    </submittedName>
</protein>
<dbReference type="RefSeq" id="WP_072837298.1">
    <property type="nucleotide sequence ID" value="NZ_FQUU01000039.1"/>
</dbReference>
<proteinExistence type="predicted"/>
<evidence type="ECO:0000313" key="2">
    <source>
        <dbReference type="Proteomes" id="UP000184048"/>
    </source>
</evidence>
<dbReference type="Proteomes" id="UP000184048">
    <property type="component" value="Unassembled WGS sequence"/>
</dbReference>
<dbReference type="EMBL" id="FQUU01000039">
    <property type="protein sequence ID" value="SHG05440.1"/>
    <property type="molecule type" value="Genomic_DNA"/>
</dbReference>
<evidence type="ECO:0000313" key="1">
    <source>
        <dbReference type="EMBL" id="SHG05440.1"/>
    </source>
</evidence>
<dbReference type="STRING" id="1121884.SAMN02745131_04196"/>
<dbReference type="OrthoDB" id="668516at2"/>
<reference evidence="1 2" key="1">
    <citation type="submission" date="2016-11" db="EMBL/GenBank/DDBJ databases">
        <authorList>
            <person name="Jaros S."/>
            <person name="Januszkiewicz K."/>
            <person name="Wedrychowicz H."/>
        </authorList>
    </citation>
    <scope>NUCLEOTIDE SEQUENCE [LARGE SCALE GENOMIC DNA]</scope>
    <source>
        <strain evidence="1 2">DSM 18119</strain>
    </source>
</reference>
<dbReference type="AlphaFoldDB" id="A0A1M5GNS3"/>
<accession>A0A1M5GNS3</accession>
<gene>
    <name evidence="1" type="ORF">SAMN02745131_04196</name>
</gene>
<name>A0A1M5GNS3_9BACT</name>
<organism evidence="1 2">
    <name type="scientific">Flavisolibacter ginsengisoli DSM 18119</name>
    <dbReference type="NCBI Taxonomy" id="1121884"/>
    <lineage>
        <taxon>Bacteria</taxon>
        <taxon>Pseudomonadati</taxon>
        <taxon>Bacteroidota</taxon>
        <taxon>Chitinophagia</taxon>
        <taxon>Chitinophagales</taxon>
        <taxon>Chitinophagaceae</taxon>
        <taxon>Flavisolibacter</taxon>
    </lineage>
</organism>